<accession>A0A7J7JNF4</accession>
<keyword evidence="5 6" id="KW-0009">Actin-binding</keyword>
<sequence length="178" mass="20059">MSYLNEPEVLYNLQVRFADRNCIYTYCGIVLVAINPYDDLPIYGNEIVQAYNGQDSNNLDPHIYAVAEEAFKQMSRFEQNQSIIVSGESGAGKTVSAKYAMRYFAIVGGSSHDETQKEISLVEKKVLASNPIMEAIGNAKTTRNDNSSRFGKYIEIDFKKDLTIIGAQMRTYLLEKSR</sequence>
<dbReference type="PANTHER" id="PTHR13140">
    <property type="entry name" value="MYOSIN"/>
    <property type="match status" value="1"/>
</dbReference>
<evidence type="ECO:0000256" key="1">
    <source>
        <dbReference type="ARBA" id="ARBA00022741"/>
    </source>
</evidence>
<protein>
    <submittedName>
        <fullName evidence="8">MYO5A</fullName>
    </submittedName>
</protein>
<evidence type="ECO:0000256" key="5">
    <source>
        <dbReference type="ARBA" id="ARBA00023203"/>
    </source>
</evidence>
<evidence type="ECO:0000256" key="3">
    <source>
        <dbReference type="ARBA" id="ARBA00023123"/>
    </source>
</evidence>
<evidence type="ECO:0000313" key="9">
    <source>
        <dbReference type="Proteomes" id="UP000593567"/>
    </source>
</evidence>
<feature type="binding site" evidence="6">
    <location>
        <begin position="87"/>
        <end position="94"/>
    </location>
    <ligand>
        <name>ATP</name>
        <dbReference type="ChEBI" id="CHEBI:30616"/>
    </ligand>
</feature>
<keyword evidence="4 6" id="KW-0505">Motor protein</keyword>
<reference evidence="8" key="1">
    <citation type="submission" date="2020-06" db="EMBL/GenBank/DDBJ databases">
        <title>Draft genome of Bugula neritina, a colonial animal packing powerful symbionts and potential medicines.</title>
        <authorList>
            <person name="Rayko M."/>
        </authorList>
    </citation>
    <scope>NUCLEOTIDE SEQUENCE [LARGE SCALE GENOMIC DNA]</scope>
    <source>
        <strain evidence="8">Kwan_BN1</strain>
    </source>
</reference>
<keyword evidence="3 6" id="KW-0518">Myosin</keyword>
<evidence type="ECO:0000259" key="7">
    <source>
        <dbReference type="PROSITE" id="PS51456"/>
    </source>
</evidence>
<dbReference type="SMART" id="SM00242">
    <property type="entry name" value="MYSc"/>
    <property type="match status" value="1"/>
</dbReference>
<dbReference type="GO" id="GO:0000146">
    <property type="term" value="F:microfilament motor activity"/>
    <property type="evidence" value="ECO:0007669"/>
    <property type="project" value="TreeGrafter"/>
</dbReference>
<dbReference type="PANTHER" id="PTHR13140:SF706">
    <property type="entry name" value="DILUTE CLASS UNCONVENTIONAL MYOSIN, ISOFORM C"/>
    <property type="match status" value="1"/>
</dbReference>
<dbReference type="InterPro" id="IPR036961">
    <property type="entry name" value="Kinesin_motor_dom_sf"/>
</dbReference>
<evidence type="ECO:0000256" key="4">
    <source>
        <dbReference type="ARBA" id="ARBA00023175"/>
    </source>
</evidence>
<organism evidence="8 9">
    <name type="scientific">Bugula neritina</name>
    <name type="common">Brown bryozoan</name>
    <name type="synonym">Sertularia neritina</name>
    <dbReference type="NCBI Taxonomy" id="10212"/>
    <lineage>
        <taxon>Eukaryota</taxon>
        <taxon>Metazoa</taxon>
        <taxon>Spiralia</taxon>
        <taxon>Lophotrochozoa</taxon>
        <taxon>Bryozoa</taxon>
        <taxon>Gymnolaemata</taxon>
        <taxon>Cheilostomatida</taxon>
        <taxon>Flustrina</taxon>
        <taxon>Buguloidea</taxon>
        <taxon>Bugulidae</taxon>
        <taxon>Bugula</taxon>
    </lineage>
</organism>
<comment type="similarity">
    <text evidence="6">Belongs to the TRAFAC class myosin-kinesin ATPase superfamily. Myosin family.</text>
</comment>
<comment type="caution">
    <text evidence="6">Lacks conserved residue(s) required for the propagation of feature annotation.</text>
</comment>
<dbReference type="GO" id="GO:0016459">
    <property type="term" value="C:myosin complex"/>
    <property type="evidence" value="ECO:0007669"/>
    <property type="project" value="UniProtKB-KW"/>
</dbReference>
<dbReference type="GO" id="GO:0007015">
    <property type="term" value="P:actin filament organization"/>
    <property type="evidence" value="ECO:0007669"/>
    <property type="project" value="TreeGrafter"/>
</dbReference>
<dbReference type="InterPro" id="IPR001609">
    <property type="entry name" value="Myosin_head_motor_dom-like"/>
</dbReference>
<dbReference type="OrthoDB" id="10055605at2759"/>
<dbReference type="EMBL" id="VXIV02002010">
    <property type="protein sequence ID" value="KAF6027869.1"/>
    <property type="molecule type" value="Genomic_DNA"/>
</dbReference>
<dbReference type="PRINTS" id="PR00193">
    <property type="entry name" value="MYOSINHEAVY"/>
</dbReference>
<gene>
    <name evidence="8" type="ORF">EB796_013816</name>
</gene>
<comment type="caution">
    <text evidence="8">The sequence shown here is derived from an EMBL/GenBank/DDBJ whole genome shotgun (WGS) entry which is preliminary data.</text>
</comment>
<keyword evidence="9" id="KW-1185">Reference proteome</keyword>
<dbReference type="Gene3D" id="3.40.850.10">
    <property type="entry name" value="Kinesin motor domain"/>
    <property type="match status" value="1"/>
</dbReference>
<dbReference type="Proteomes" id="UP000593567">
    <property type="component" value="Unassembled WGS sequence"/>
</dbReference>
<dbReference type="Pfam" id="PF00063">
    <property type="entry name" value="Myosin_head"/>
    <property type="match status" value="1"/>
</dbReference>
<dbReference type="PROSITE" id="PS51456">
    <property type="entry name" value="MYOSIN_MOTOR"/>
    <property type="match status" value="1"/>
</dbReference>
<dbReference type="AlphaFoldDB" id="A0A7J7JNF4"/>
<dbReference type="GO" id="GO:0005524">
    <property type="term" value="F:ATP binding"/>
    <property type="evidence" value="ECO:0007669"/>
    <property type="project" value="UniProtKB-UniRule"/>
</dbReference>
<evidence type="ECO:0000256" key="6">
    <source>
        <dbReference type="PROSITE-ProRule" id="PRU00782"/>
    </source>
</evidence>
<keyword evidence="2 6" id="KW-0067">ATP-binding</keyword>
<feature type="domain" description="Myosin motor" evidence="7">
    <location>
        <begin position="1"/>
        <end position="178"/>
    </location>
</feature>
<dbReference type="InterPro" id="IPR027417">
    <property type="entry name" value="P-loop_NTPase"/>
</dbReference>
<dbReference type="SUPFAM" id="SSF52540">
    <property type="entry name" value="P-loop containing nucleoside triphosphate hydrolases"/>
    <property type="match status" value="1"/>
</dbReference>
<dbReference type="GO" id="GO:0005737">
    <property type="term" value="C:cytoplasm"/>
    <property type="evidence" value="ECO:0007669"/>
    <property type="project" value="TreeGrafter"/>
</dbReference>
<dbReference type="GO" id="GO:0051015">
    <property type="term" value="F:actin filament binding"/>
    <property type="evidence" value="ECO:0007669"/>
    <property type="project" value="TreeGrafter"/>
</dbReference>
<evidence type="ECO:0000256" key="2">
    <source>
        <dbReference type="ARBA" id="ARBA00022840"/>
    </source>
</evidence>
<evidence type="ECO:0000313" key="8">
    <source>
        <dbReference type="EMBL" id="KAF6027869.1"/>
    </source>
</evidence>
<proteinExistence type="inferred from homology"/>
<name>A0A7J7JNF4_BUGNE</name>
<dbReference type="GO" id="GO:0016020">
    <property type="term" value="C:membrane"/>
    <property type="evidence" value="ECO:0007669"/>
    <property type="project" value="TreeGrafter"/>
</dbReference>
<keyword evidence="1 6" id="KW-0547">Nucleotide-binding</keyword>